<dbReference type="Proteomes" id="UP000653472">
    <property type="component" value="Unassembled WGS sequence"/>
</dbReference>
<accession>A0A969WBQ6</accession>
<dbReference type="GO" id="GO:0003700">
    <property type="term" value="F:DNA-binding transcription factor activity"/>
    <property type="evidence" value="ECO:0007669"/>
    <property type="project" value="InterPro"/>
</dbReference>
<reference evidence="6" key="1">
    <citation type="submission" date="2020-03" db="EMBL/GenBank/DDBJ databases">
        <title>Solimonas marina sp. nov., isolated from deep seawater of the Pacific Ocean.</title>
        <authorList>
            <person name="Liu X."/>
            <person name="Lai Q."/>
            <person name="Sun F."/>
            <person name="Gai Y."/>
            <person name="Li G."/>
            <person name="Shao Z."/>
        </authorList>
    </citation>
    <scope>NUCLEOTIDE SEQUENCE</scope>
    <source>
        <strain evidence="6">C16B3</strain>
    </source>
</reference>
<dbReference type="SMART" id="SM00345">
    <property type="entry name" value="HTH_GNTR"/>
    <property type="match status" value="1"/>
</dbReference>
<dbReference type="PRINTS" id="PR00035">
    <property type="entry name" value="HTHGNTR"/>
</dbReference>
<dbReference type="InterPro" id="IPR000524">
    <property type="entry name" value="Tscrpt_reg_HTH_GntR"/>
</dbReference>
<dbReference type="Pfam" id="PF07702">
    <property type="entry name" value="UTRA"/>
    <property type="match status" value="1"/>
</dbReference>
<dbReference type="PANTHER" id="PTHR44846">
    <property type="entry name" value="MANNOSYL-D-GLYCERATE TRANSPORT/METABOLISM SYSTEM REPRESSOR MNGR-RELATED"/>
    <property type="match status" value="1"/>
</dbReference>
<gene>
    <name evidence="6" type="ORF">G7Y82_09385</name>
</gene>
<keyword evidence="2" id="KW-0238">DNA-binding</keyword>
<dbReference type="SMART" id="SM00866">
    <property type="entry name" value="UTRA"/>
    <property type="match status" value="1"/>
</dbReference>
<evidence type="ECO:0000256" key="3">
    <source>
        <dbReference type="ARBA" id="ARBA00023163"/>
    </source>
</evidence>
<dbReference type="AlphaFoldDB" id="A0A969WBQ6"/>
<dbReference type="PANTHER" id="PTHR44846:SF1">
    <property type="entry name" value="MANNOSYL-D-GLYCERATE TRANSPORT_METABOLISM SYSTEM REPRESSOR MNGR-RELATED"/>
    <property type="match status" value="1"/>
</dbReference>
<dbReference type="Pfam" id="PF00392">
    <property type="entry name" value="GntR"/>
    <property type="match status" value="1"/>
</dbReference>
<dbReference type="InterPro" id="IPR050679">
    <property type="entry name" value="Bact_HTH_transcr_reg"/>
</dbReference>
<dbReference type="PROSITE" id="PS50949">
    <property type="entry name" value="HTH_GNTR"/>
    <property type="match status" value="1"/>
</dbReference>
<dbReference type="InterPro" id="IPR036390">
    <property type="entry name" value="WH_DNA-bd_sf"/>
</dbReference>
<dbReference type="InterPro" id="IPR011663">
    <property type="entry name" value="UTRA"/>
</dbReference>
<dbReference type="InterPro" id="IPR036388">
    <property type="entry name" value="WH-like_DNA-bd_sf"/>
</dbReference>
<dbReference type="EMBL" id="JAAVXB010000004">
    <property type="protein sequence ID" value="NKF22531.1"/>
    <property type="molecule type" value="Genomic_DNA"/>
</dbReference>
<comment type="caution">
    <text evidence="6">The sequence shown here is derived from an EMBL/GenBank/DDBJ whole genome shotgun (WGS) entry which is preliminary data.</text>
</comment>
<evidence type="ECO:0000259" key="5">
    <source>
        <dbReference type="PROSITE" id="PS50949"/>
    </source>
</evidence>
<sequence>MPAKKSKPSRDPRLQALMPGDGDATPRYLQLARKLADAIQGGSWKPGDALPPERVLCEELKISRVTLRMALDAVEEQGLIARRQGAGTFVTRHIEHPLTSLTSFTDTLRRKGYEPGTHWLERQLRPASAEEIMRLGLSPQAEVSALTRLRSADGKVIAYERSVLPRRVLPDPQAVGESLYGWLDAHGMPVVRALQYFRAVNVDKRLAGFLEMKEGAAILRVMRIGYARDGVAIELTDTYCHGDYYDFVAELNR</sequence>
<dbReference type="GO" id="GO:0003677">
    <property type="term" value="F:DNA binding"/>
    <property type="evidence" value="ECO:0007669"/>
    <property type="project" value="UniProtKB-KW"/>
</dbReference>
<protein>
    <submittedName>
        <fullName evidence="6">GntR family transcriptional regulator</fullName>
    </submittedName>
</protein>
<keyword evidence="3" id="KW-0804">Transcription</keyword>
<keyword evidence="1" id="KW-0805">Transcription regulation</keyword>
<organism evidence="6 7">
    <name type="scientific">Solimonas marina</name>
    <dbReference type="NCBI Taxonomy" id="2714601"/>
    <lineage>
        <taxon>Bacteria</taxon>
        <taxon>Pseudomonadati</taxon>
        <taxon>Pseudomonadota</taxon>
        <taxon>Gammaproteobacteria</taxon>
        <taxon>Nevskiales</taxon>
        <taxon>Nevskiaceae</taxon>
        <taxon>Solimonas</taxon>
    </lineage>
</organism>
<dbReference type="SUPFAM" id="SSF46785">
    <property type="entry name" value="Winged helix' DNA-binding domain"/>
    <property type="match status" value="1"/>
</dbReference>
<evidence type="ECO:0000313" key="6">
    <source>
        <dbReference type="EMBL" id="NKF22531.1"/>
    </source>
</evidence>
<dbReference type="CDD" id="cd07377">
    <property type="entry name" value="WHTH_GntR"/>
    <property type="match status" value="1"/>
</dbReference>
<dbReference type="SUPFAM" id="SSF64288">
    <property type="entry name" value="Chorismate lyase-like"/>
    <property type="match status" value="1"/>
</dbReference>
<dbReference type="Gene3D" id="1.10.10.10">
    <property type="entry name" value="Winged helix-like DNA-binding domain superfamily/Winged helix DNA-binding domain"/>
    <property type="match status" value="1"/>
</dbReference>
<evidence type="ECO:0000256" key="1">
    <source>
        <dbReference type="ARBA" id="ARBA00023015"/>
    </source>
</evidence>
<evidence type="ECO:0000256" key="4">
    <source>
        <dbReference type="SAM" id="MobiDB-lite"/>
    </source>
</evidence>
<name>A0A969WBQ6_9GAMM</name>
<feature type="region of interest" description="Disordered" evidence="4">
    <location>
        <begin position="1"/>
        <end position="23"/>
    </location>
</feature>
<evidence type="ECO:0000313" key="7">
    <source>
        <dbReference type="Proteomes" id="UP000653472"/>
    </source>
</evidence>
<dbReference type="Gene3D" id="3.40.1410.10">
    <property type="entry name" value="Chorismate lyase-like"/>
    <property type="match status" value="1"/>
</dbReference>
<evidence type="ECO:0000256" key="2">
    <source>
        <dbReference type="ARBA" id="ARBA00023125"/>
    </source>
</evidence>
<dbReference type="GO" id="GO:0045892">
    <property type="term" value="P:negative regulation of DNA-templated transcription"/>
    <property type="evidence" value="ECO:0007669"/>
    <property type="project" value="TreeGrafter"/>
</dbReference>
<keyword evidence="7" id="KW-1185">Reference proteome</keyword>
<feature type="domain" description="HTH gntR-type" evidence="5">
    <location>
        <begin position="25"/>
        <end position="93"/>
    </location>
</feature>
<dbReference type="InterPro" id="IPR028978">
    <property type="entry name" value="Chorismate_lyase_/UTRA_dom_sf"/>
</dbReference>
<proteinExistence type="predicted"/>